<evidence type="ECO:0000313" key="3">
    <source>
        <dbReference type="Proteomes" id="UP001217089"/>
    </source>
</evidence>
<feature type="transmembrane region" description="Helical" evidence="1">
    <location>
        <begin position="199"/>
        <end position="222"/>
    </location>
</feature>
<accession>A0ABQ9F9Y0</accession>
<keyword evidence="1" id="KW-0472">Membrane</keyword>
<evidence type="ECO:0000256" key="1">
    <source>
        <dbReference type="SAM" id="Phobius"/>
    </source>
</evidence>
<sequence>MQDIPANPNQFNPQFNITTSQAAMNTPFTFMNYDWYKFSKRTLFSICPCLVWNDADDIFGLPPVNAVDIPSTPILTGKKKVSTMDELQQIINQILSKPLFTKVTYCYQKDKLYTTDSVAVVIDTKHPTIHDSLKNCLDEAKQQMERGENFCIEYSFANSVKECIIGLFEPDNQRHGEGCKLSEGAEIQITNFSKPVKELLDPMCICMCFLCWIFVGPCYMIYRKTMHSVKDLNKECPQVCAKYLLGNGMVQSIQTVPTV</sequence>
<name>A0ABQ9F9Y0_TEGGR</name>
<keyword evidence="1" id="KW-0812">Transmembrane</keyword>
<dbReference type="Proteomes" id="UP001217089">
    <property type="component" value="Unassembled WGS sequence"/>
</dbReference>
<comment type="caution">
    <text evidence="2">The sequence shown here is derived from an EMBL/GenBank/DDBJ whole genome shotgun (WGS) entry which is preliminary data.</text>
</comment>
<gene>
    <name evidence="2" type="ORF">KUTeg_008713</name>
</gene>
<keyword evidence="3" id="KW-1185">Reference proteome</keyword>
<dbReference type="EMBL" id="JARBDR010000342">
    <property type="protein sequence ID" value="KAJ8314152.1"/>
    <property type="molecule type" value="Genomic_DNA"/>
</dbReference>
<evidence type="ECO:0000313" key="2">
    <source>
        <dbReference type="EMBL" id="KAJ8314152.1"/>
    </source>
</evidence>
<protein>
    <submittedName>
        <fullName evidence="2">Uncharacterized protein</fullName>
    </submittedName>
</protein>
<reference evidence="2 3" key="1">
    <citation type="submission" date="2022-12" db="EMBL/GenBank/DDBJ databases">
        <title>Chromosome-level genome of Tegillarca granosa.</title>
        <authorList>
            <person name="Kim J."/>
        </authorList>
    </citation>
    <scope>NUCLEOTIDE SEQUENCE [LARGE SCALE GENOMIC DNA]</scope>
    <source>
        <strain evidence="2">Teg-2019</strain>
        <tissue evidence="2">Adductor muscle</tissue>
    </source>
</reference>
<proteinExistence type="predicted"/>
<keyword evidence="1" id="KW-1133">Transmembrane helix</keyword>
<organism evidence="2 3">
    <name type="scientific">Tegillarca granosa</name>
    <name type="common">Malaysian cockle</name>
    <name type="synonym">Anadara granosa</name>
    <dbReference type="NCBI Taxonomy" id="220873"/>
    <lineage>
        <taxon>Eukaryota</taxon>
        <taxon>Metazoa</taxon>
        <taxon>Spiralia</taxon>
        <taxon>Lophotrochozoa</taxon>
        <taxon>Mollusca</taxon>
        <taxon>Bivalvia</taxon>
        <taxon>Autobranchia</taxon>
        <taxon>Pteriomorphia</taxon>
        <taxon>Arcoida</taxon>
        <taxon>Arcoidea</taxon>
        <taxon>Arcidae</taxon>
        <taxon>Tegillarca</taxon>
    </lineage>
</organism>